<evidence type="ECO:0000313" key="10">
    <source>
        <dbReference type="Proteomes" id="UP001153620"/>
    </source>
</evidence>
<dbReference type="GO" id="GO:0005763">
    <property type="term" value="C:mitochondrial small ribosomal subunit"/>
    <property type="evidence" value="ECO:0007669"/>
    <property type="project" value="InterPro"/>
</dbReference>
<dbReference type="InterPro" id="IPR026140">
    <property type="entry name" value="Ribosomal_mS26"/>
</dbReference>
<evidence type="ECO:0000256" key="1">
    <source>
        <dbReference type="ARBA" id="ARBA00004173"/>
    </source>
</evidence>
<evidence type="ECO:0000256" key="6">
    <source>
        <dbReference type="ARBA" id="ARBA00023274"/>
    </source>
</evidence>
<evidence type="ECO:0000256" key="2">
    <source>
        <dbReference type="ARBA" id="ARBA00009672"/>
    </source>
</evidence>
<reference evidence="9" key="2">
    <citation type="submission" date="2022-10" db="EMBL/GenBank/DDBJ databases">
        <authorList>
            <consortium name="ENA_rothamsted_submissions"/>
            <consortium name="culmorum"/>
            <person name="King R."/>
        </authorList>
    </citation>
    <scope>NUCLEOTIDE SEQUENCE</scope>
</reference>
<comment type="similarity">
    <text evidence="2">Belongs to the mitochondrion-specific ribosomal protein mS26 family.</text>
</comment>
<proteinExistence type="inferred from homology"/>
<gene>
    <name evidence="9" type="ORF">CHIRRI_LOCUS4326</name>
</gene>
<comment type="subcellular location">
    <subcellularLocation>
        <location evidence="1">Mitochondrion</location>
    </subcellularLocation>
</comment>
<protein>
    <recommendedName>
        <fullName evidence="7">Small ribosomal subunit protein mS26</fullName>
    </recommendedName>
    <alternativeName>
        <fullName evidence="8">28S ribosomal protein S26, mitochondrial</fullName>
    </alternativeName>
</protein>
<keyword evidence="5" id="KW-0496">Mitochondrion</keyword>
<dbReference type="AlphaFoldDB" id="A0A9N9WRK4"/>
<organism evidence="9 10">
    <name type="scientific">Chironomus riparius</name>
    <dbReference type="NCBI Taxonomy" id="315576"/>
    <lineage>
        <taxon>Eukaryota</taxon>
        <taxon>Metazoa</taxon>
        <taxon>Ecdysozoa</taxon>
        <taxon>Arthropoda</taxon>
        <taxon>Hexapoda</taxon>
        <taxon>Insecta</taxon>
        <taxon>Pterygota</taxon>
        <taxon>Neoptera</taxon>
        <taxon>Endopterygota</taxon>
        <taxon>Diptera</taxon>
        <taxon>Nematocera</taxon>
        <taxon>Chironomoidea</taxon>
        <taxon>Chironomidae</taxon>
        <taxon>Chironominae</taxon>
        <taxon>Chironomus</taxon>
    </lineage>
</organism>
<evidence type="ECO:0000256" key="3">
    <source>
        <dbReference type="ARBA" id="ARBA00022946"/>
    </source>
</evidence>
<dbReference type="OrthoDB" id="5988811at2759"/>
<dbReference type="EMBL" id="OU895877">
    <property type="protein sequence ID" value="CAG9801398.1"/>
    <property type="molecule type" value="Genomic_DNA"/>
</dbReference>
<dbReference type="Proteomes" id="UP001153620">
    <property type="component" value="Chromosome 1"/>
</dbReference>
<evidence type="ECO:0000256" key="4">
    <source>
        <dbReference type="ARBA" id="ARBA00022980"/>
    </source>
</evidence>
<dbReference type="PANTHER" id="PTHR21035:SF2">
    <property type="entry name" value="SMALL RIBOSOMAL SUBUNIT PROTEIN MS26"/>
    <property type="match status" value="1"/>
</dbReference>
<keyword evidence="4" id="KW-0689">Ribosomal protein</keyword>
<dbReference type="PANTHER" id="PTHR21035">
    <property type="entry name" value="28S RIBOSOMAL PROTEIN S26, MITOCHONDRIAL"/>
    <property type="match status" value="1"/>
</dbReference>
<evidence type="ECO:0000256" key="8">
    <source>
        <dbReference type="ARBA" id="ARBA00035344"/>
    </source>
</evidence>
<name>A0A9N9WRK4_9DIPT</name>
<keyword evidence="3" id="KW-0809">Transit peptide</keyword>
<evidence type="ECO:0000313" key="9">
    <source>
        <dbReference type="EMBL" id="CAG9801398.1"/>
    </source>
</evidence>
<dbReference type="Pfam" id="PF14943">
    <property type="entry name" value="MRP-S26"/>
    <property type="match status" value="1"/>
</dbReference>
<accession>A0A9N9WRK4</accession>
<evidence type="ECO:0000256" key="7">
    <source>
        <dbReference type="ARBA" id="ARBA00035138"/>
    </source>
</evidence>
<evidence type="ECO:0000256" key="5">
    <source>
        <dbReference type="ARBA" id="ARBA00023128"/>
    </source>
</evidence>
<reference evidence="9" key="1">
    <citation type="submission" date="2022-01" db="EMBL/GenBank/DDBJ databases">
        <authorList>
            <person name="King R."/>
        </authorList>
    </citation>
    <scope>NUCLEOTIDE SEQUENCE</scope>
</reference>
<keyword evidence="10" id="KW-1185">Reference proteome</keyword>
<sequence>MFRNYQKLYTINNLSINQNLAGLQSVRWRRKPRWLPTAPSKVFKVPERHVLPYDEKIEWQRLNNNYRTQVNSIRRYLIKEVEERQKMFELQETPADEEAEFQRCFVMNQEWNQEIAKGRISRVEGENEKRREEILLNLEKRKQREEVILHHVEERVKLEKDVAETFITRETVDRAIEIALANPVDFNYSIDTNGKRSDIVEEQKSPENL</sequence>
<keyword evidence="6" id="KW-0687">Ribonucleoprotein</keyword>